<dbReference type="SUPFAM" id="SSF52799">
    <property type="entry name" value="(Phosphotyrosine protein) phosphatases II"/>
    <property type="match status" value="1"/>
</dbReference>
<evidence type="ECO:0000313" key="4">
    <source>
        <dbReference type="Proteomes" id="UP000307440"/>
    </source>
</evidence>
<feature type="domain" description="Tyrosine specific protein phosphatases" evidence="2">
    <location>
        <begin position="353"/>
        <end position="428"/>
    </location>
</feature>
<dbReference type="AlphaFoldDB" id="A0A5C3KYF6"/>
<gene>
    <name evidence="3" type="ORF">FA15DRAFT_686934</name>
</gene>
<dbReference type="EMBL" id="ML210185">
    <property type="protein sequence ID" value="TFK25482.1"/>
    <property type="molecule type" value="Genomic_DNA"/>
</dbReference>
<dbReference type="PANTHER" id="PTHR23339">
    <property type="entry name" value="TYROSINE SPECIFIC PROTEIN PHOSPHATASE AND DUAL SPECIFICITY PROTEIN PHOSPHATASE"/>
    <property type="match status" value="1"/>
</dbReference>
<reference evidence="3 4" key="1">
    <citation type="journal article" date="2019" name="Nat. Ecol. Evol.">
        <title>Megaphylogeny resolves global patterns of mushroom evolution.</title>
        <authorList>
            <person name="Varga T."/>
            <person name="Krizsan K."/>
            <person name="Foldi C."/>
            <person name="Dima B."/>
            <person name="Sanchez-Garcia M."/>
            <person name="Sanchez-Ramirez S."/>
            <person name="Szollosi G.J."/>
            <person name="Szarkandi J.G."/>
            <person name="Papp V."/>
            <person name="Albert L."/>
            <person name="Andreopoulos W."/>
            <person name="Angelini C."/>
            <person name="Antonin V."/>
            <person name="Barry K.W."/>
            <person name="Bougher N.L."/>
            <person name="Buchanan P."/>
            <person name="Buyck B."/>
            <person name="Bense V."/>
            <person name="Catcheside P."/>
            <person name="Chovatia M."/>
            <person name="Cooper J."/>
            <person name="Damon W."/>
            <person name="Desjardin D."/>
            <person name="Finy P."/>
            <person name="Geml J."/>
            <person name="Haridas S."/>
            <person name="Hughes K."/>
            <person name="Justo A."/>
            <person name="Karasinski D."/>
            <person name="Kautmanova I."/>
            <person name="Kiss B."/>
            <person name="Kocsube S."/>
            <person name="Kotiranta H."/>
            <person name="LaButti K.M."/>
            <person name="Lechner B.E."/>
            <person name="Liimatainen K."/>
            <person name="Lipzen A."/>
            <person name="Lukacs Z."/>
            <person name="Mihaltcheva S."/>
            <person name="Morgado L.N."/>
            <person name="Niskanen T."/>
            <person name="Noordeloos M.E."/>
            <person name="Ohm R.A."/>
            <person name="Ortiz-Santana B."/>
            <person name="Ovrebo C."/>
            <person name="Racz N."/>
            <person name="Riley R."/>
            <person name="Savchenko A."/>
            <person name="Shiryaev A."/>
            <person name="Soop K."/>
            <person name="Spirin V."/>
            <person name="Szebenyi C."/>
            <person name="Tomsovsky M."/>
            <person name="Tulloss R.E."/>
            <person name="Uehling J."/>
            <person name="Grigoriev I.V."/>
            <person name="Vagvolgyi C."/>
            <person name="Papp T."/>
            <person name="Martin F.M."/>
            <person name="Miettinen O."/>
            <person name="Hibbett D.S."/>
            <person name="Nagy L.G."/>
        </authorList>
    </citation>
    <scope>NUCLEOTIDE SEQUENCE [LARGE SCALE GENOMIC DNA]</scope>
    <source>
        <strain evidence="3 4">CBS 121175</strain>
    </source>
</reference>
<evidence type="ECO:0000313" key="3">
    <source>
        <dbReference type="EMBL" id="TFK25482.1"/>
    </source>
</evidence>
<dbReference type="OrthoDB" id="266663at2759"/>
<proteinExistence type="predicted"/>
<organism evidence="3 4">
    <name type="scientific">Coprinopsis marcescibilis</name>
    <name type="common">Agaric fungus</name>
    <name type="synonym">Psathyrella marcescibilis</name>
    <dbReference type="NCBI Taxonomy" id="230819"/>
    <lineage>
        <taxon>Eukaryota</taxon>
        <taxon>Fungi</taxon>
        <taxon>Dikarya</taxon>
        <taxon>Basidiomycota</taxon>
        <taxon>Agaricomycotina</taxon>
        <taxon>Agaricomycetes</taxon>
        <taxon>Agaricomycetidae</taxon>
        <taxon>Agaricales</taxon>
        <taxon>Agaricineae</taxon>
        <taxon>Psathyrellaceae</taxon>
        <taxon>Coprinopsis</taxon>
    </lineage>
</organism>
<dbReference type="InterPro" id="IPR050561">
    <property type="entry name" value="PTP"/>
</dbReference>
<sequence length="459" mass="50337">MNYQLPSLASQHHRSDYNRLRYGQNGAPIKYLPLSLNFPEQFHQTYIRHLHAAEHQTMWLLAYHPSPSLMRSHRTLGPTGVGDLPLNLHDEIRAAMDEPLAPLSTSNSLVKTSMTHPINISCLVPFDLLRTISDHASLPGPSQSPTILALPDEYLVHRLIVSRSLALVSKPIPAGVQDALESALSSSLPSELAFPEPKHPPTPASISLSVSLQISRNNALISGLPLTISSSLQVVSSGDHLPTTFPPPLPIMEPNHTSLGNMFMSSCPGKKVRLTGTTFNGRSAVCRDLDTDLLRMKELGVGCIVCCLDDAELDLLGAPWPLYRKSAQTVGLDVLRLPTPEGLGPLSPLYLDSHLTHLLRRYTLKGISVLVHCRGGVGRAGVIACCWLVKLGICGGNNHGQGDLSLHSPRTPLLDYIETVISYVRRRRSPKAIESFEQVRFLVDYVQFLYNSRKVGTLL</sequence>
<dbReference type="Gene3D" id="3.90.190.10">
    <property type="entry name" value="Protein tyrosine phosphatase superfamily"/>
    <property type="match status" value="1"/>
</dbReference>
<dbReference type="Proteomes" id="UP000307440">
    <property type="component" value="Unassembled WGS sequence"/>
</dbReference>
<keyword evidence="1" id="KW-0378">Hydrolase</keyword>
<evidence type="ECO:0000256" key="1">
    <source>
        <dbReference type="ARBA" id="ARBA00022801"/>
    </source>
</evidence>
<dbReference type="InterPro" id="IPR003595">
    <property type="entry name" value="Tyr_Pase_cat"/>
</dbReference>
<name>A0A5C3KYF6_COPMA</name>
<dbReference type="PROSITE" id="PS50056">
    <property type="entry name" value="TYR_PHOSPHATASE_2"/>
    <property type="match status" value="1"/>
</dbReference>
<dbReference type="Pfam" id="PF22784">
    <property type="entry name" value="PTP-SAK"/>
    <property type="match status" value="1"/>
</dbReference>
<dbReference type="InterPro" id="IPR057023">
    <property type="entry name" value="PTP-SAK"/>
</dbReference>
<accession>A0A5C3KYF6</accession>
<evidence type="ECO:0000259" key="2">
    <source>
        <dbReference type="PROSITE" id="PS50056"/>
    </source>
</evidence>
<dbReference type="GO" id="GO:0016791">
    <property type="term" value="F:phosphatase activity"/>
    <property type="evidence" value="ECO:0007669"/>
    <property type="project" value="UniProtKB-ARBA"/>
</dbReference>
<dbReference type="GO" id="GO:0140096">
    <property type="term" value="F:catalytic activity, acting on a protein"/>
    <property type="evidence" value="ECO:0007669"/>
    <property type="project" value="UniProtKB-ARBA"/>
</dbReference>
<dbReference type="SMART" id="SM00404">
    <property type="entry name" value="PTPc_motif"/>
    <property type="match status" value="1"/>
</dbReference>
<protein>
    <submittedName>
        <fullName evidence="3">Phosphatases II</fullName>
    </submittedName>
</protein>
<dbReference type="InterPro" id="IPR029021">
    <property type="entry name" value="Prot-tyrosine_phosphatase-like"/>
</dbReference>
<dbReference type="InterPro" id="IPR000387">
    <property type="entry name" value="Tyr_Pase_dom"/>
</dbReference>
<keyword evidence="4" id="KW-1185">Reference proteome</keyword>